<evidence type="ECO:0000313" key="2">
    <source>
        <dbReference type="Proteomes" id="UP000094379"/>
    </source>
</evidence>
<organism evidence="1 2">
    <name type="scientific">Methylophaga muralis</name>
    <dbReference type="NCBI Taxonomy" id="291169"/>
    <lineage>
        <taxon>Bacteria</taxon>
        <taxon>Pseudomonadati</taxon>
        <taxon>Pseudomonadota</taxon>
        <taxon>Gammaproteobacteria</taxon>
        <taxon>Thiotrichales</taxon>
        <taxon>Piscirickettsiaceae</taxon>
        <taxon>Methylophaga</taxon>
    </lineage>
</organism>
<dbReference type="STRING" id="291169.A9E74_01395"/>
<dbReference type="InterPro" id="IPR006279">
    <property type="entry name" value="SoxD"/>
</dbReference>
<dbReference type="Gene3D" id="3.30.2270.10">
    <property type="entry name" value="Folate-binding superfamily"/>
    <property type="match status" value="1"/>
</dbReference>
<keyword evidence="2" id="KW-1185">Reference proteome</keyword>
<sequence length="88" mass="10296">MKLLQCPVNGIRPLSEFSYGGEFRTMPDPDSCTDQQWAAYVHYRSGAPGYKKEWWYHMPSGTWFIAERNTITDKVSRTYLFPKREVAV</sequence>
<reference evidence="1 2" key="1">
    <citation type="submission" date="2016-07" db="EMBL/GenBank/DDBJ databases">
        <title>Draft Genome Sequence of Methylophaga muralis Bur 1.</title>
        <authorList>
            <person name="Vasilenko O.V."/>
            <person name="Doronina N.V."/>
            <person name="Shmareva M.N."/>
            <person name="Tarlachkov S.V."/>
            <person name="Mustakhimov I."/>
            <person name="Trotsenko Y.A."/>
        </authorList>
    </citation>
    <scope>NUCLEOTIDE SEQUENCE [LARGE SCALE GENOMIC DNA]</scope>
    <source>
        <strain evidence="1 2">Bur 1</strain>
    </source>
</reference>
<accession>A0A1E3GSD3</accession>
<gene>
    <name evidence="1" type="ORF">A9E74_01395</name>
</gene>
<dbReference type="Proteomes" id="UP000094379">
    <property type="component" value="Unassembled WGS sequence"/>
</dbReference>
<dbReference type="EMBL" id="MCRI01000012">
    <property type="protein sequence ID" value="ODN66845.1"/>
    <property type="molecule type" value="Genomic_DNA"/>
</dbReference>
<dbReference type="PATRIC" id="fig|291169.3.peg.1401"/>
<comment type="caution">
    <text evidence="1">The sequence shown here is derived from an EMBL/GenBank/DDBJ whole genome shotgun (WGS) entry which is preliminary data.</text>
</comment>
<proteinExistence type="predicted"/>
<dbReference type="Pfam" id="PF04267">
    <property type="entry name" value="SoxD"/>
    <property type="match status" value="1"/>
</dbReference>
<dbReference type="GO" id="GO:0046653">
    <property type="term" value="P:tetrahydrofolate metabolic process"/>
    <property type="evidence" value="ECO:0007669"/>
    <property type="project" value="InterPro"/>
</dbReference>
<evidence type="ECO:0000313" key="1">
    <source>
        <dbReference type="EMBL" id="ODN66845.1"/>
    </source>
</evidence>
<protein>
    <submittedName>
        <fullName evidence="1">N-methyl glutamate dehydrogenase/oxidoreductase subunit B</fullName>
    </submittedName>
</protein>
<dbReference type="RefSeq" id="WP_069295871.1">
    <property type="nucleotide sequence ID" value="NZ_MCRI01000012.1"/>
</dbReference>
<dbReference type="InterPro" id="IPR038561">
    <property type="entry name" value="SoxD_sf"/>
</dbReference>
<name>A0A1E3GSD3_9GAMM</name>
<dbReference type="AlphaFoldDB" id="A0A1E3GSD3"/>
<dbReference type="GO" id="GO:0008115">
    <property type="term" value="F:sarcosine oxidase activity"/>
    <property type="evidence" value="ECO:0007669"/>
    <property type="project" value="InterPro"/>
</dbReference>